<evidence type="ECO:0000313" key="4">
    <source>
        <dbReference type="Proteomes" id="UP000834106"/>
    </source>
</evidence>
<name>A0AAD1ZLI5_9LAMI</name>
<dbReference type="PROSITE" id="PS51375">
    <property type="entry name" value="PPR"/>
    <property type="match status" value="1"/>
</dbReference>
<protein>
    <recommendedName>
        <fullName evidence="5">Pentatricopeptide repeat-containing protein</fullName>
    </recommendedName>
</protein>
<dbReference type="InterPro" id="IPR002885">
    <property type="entry name" value="PPR_rpt"/>
</dbReference>
<dbReference type="FunFam" id="1.25.40.10:FF:000576">
    <property type="entry name" value="Pentatricopeptide repeat-containing protein, chloroplastic"/>
    <property type="match status" value="1"/>
</dbReference>
<dbReference type="PANTHER" id="PTHR47926">
    <property type="entry name" value="PENTATRICOPEPTIDE REPEAT-CONTAINING PROTEIN"/>
    <property type="match status" value="1"/>
</dbReference>
<organism evidence="3 4">
    <name type="scientific">Fraxinus pennsylvanica</name>
    <dbReference type="NCBI Taxonomy" id="56036"/>
    <lineage>
        <taxon>Eukaryota</taxon>
        <taxon>Viridiplantae</taxon>
        <taxon>Streptophyta</taxon>
        <taxon>Embryophyta</taxon>
        <taxon>Tracheophyta</taxon>
        <taxon>Spermatophyta</taxon>
        <taxon>Magnoliopsida</taxon>
        <taxon>eudicotyledons</taxon>
        <taxon>Gunneridae</taxon>
        <taxon>Pentapetalae</taxon>
        <taxon>asterids</taxon>
        <taxon>lamiids</taxon>
        <taxon>Lamiales</taxon>
        <taxon>Oleaceae</taxon>
        <taxon>Oleeae</taxon>
        <taxon>Fraxinus</taxon>
    </lineage>
</organism>
<dbReference type="GO" id="GO:0009451">
    <property type="term" value="P:RNA modification"/>
    <property type="evidence" value="ECO:0007669"/>
    <property type="project" value="InterPro"/>
</dbReference>
<dbReference type="InterPro" id="IPR011990">
    <property type="entry name" value="TPR-like_helical_dom_sf"/>
</dbReference>
<dbReference type="PANTHER" id="PTHR47926:SF360">
    <property type="entry name" value="PENTATRICOPEPTIDE REPEAT-CONTAINING PROTEIN"/>
    <property type="match status" value="1"/>
</dbReference>
<dbReference type="NCBIfam" id="TIGR00756">
    <property type="entry name" value="PPR"/>
    <property type="match status" value="1"/>
</dbReference>
<dbReference type="InterPro" id="IPR046960">
    <property type="entry name" value="PPR_At4g14850-like_plant"/>
</dbReference>
<gene>
    <name evidence="3" type="ORF">FPE_LOCUS19044</name>
</gene>
<keyword evidence="4" id="KW-1185">Reference proteome</keyword>
<dbReference type="EMBL" id="OU503046">
    <property type="protein sequence ID" value="CAI9771614.1"/>
    <property type="molecule type" value="Genomic_DNA"/>
</dbReference>
<dbReference type="GO" id="GO:0003723">
    <property type="term" value="F:RNA binding"/>
    <property type="evidence" value="ECO:0007669"/>
    <property type="project" value="InterPro"/>
</dbReference>
<keyword evidence="1" id="KW-0677">Repeat</keyword>
<evidence type="ECO:0000256" key="2">
    <source>
        <dbReference type="PROSITE-ProRule" id="PRU00708"/>
    </source>
</evidence>
<proteinExistence type="predicted"/>
<evidence type="ECO:0000256" key="1">
    <source>
        <dbReference type="ARBA" id="ARBA00022737"/>
    </source>
</evidence>
<dbReference type="Pfam" id="PF13041">
    <property type="entry name" value="PPR_2"/>
    <property type="match status" value="1"/>
</dbReference>
<accession>A0AAD1ZLI5</accession>
<dbReference type="Proteomes" id="UP000834106">
    <property type="component" value="Chromosome 11"/>
</dbReference>
<reference evidence="3" key="1">
    <citation type="submission" date="2023-05" db="EMBL/GenBank/DDBJ databases">
        <authorList>
            <person name="Huff M."/>
        </authorList>
    </citation>
    <scope>NUCLEOTIDE SEQUENCE</scope>
</reference>
<dbReference type="Gene3D" id="1.25.40.10">
    <property type="entry name" value="Tetratricopeptide repeat domain"/>
    <property type="match status" value="1"/>
</dbReference>
<evidence type="ECO:0008006" key="5">
    <source>
        <dbReference type="Google" id="ProtNLM"/>
    </source>
</evidence>
<feature type="repeat" description="PPR" evidence="2">
    <location>
        <begin position="94"/>
        <end position="128"/>
    </location>
</feature>
<evidence type="ECO:0000313" key="3">
    <source>
        <dbReference type="EMBL" id="CAI9771614.1"/>
    </source>
</evidence>
<dbReference type="AlphaFoldDB" id="A0AAD1ZLI5"/>
<sequence length="234" mass="25736">MVGSSVLHQCKLLIPTHGNSPEIDSSSKREQECIFLLKKCTSVEELKQVHAQILKLGLFCKSFCASNLVATCALSEWGSMDYACSIFQHIDDPDSFDFNTMIRGHIKHMNLERALFTYLEMLDSGIEPDKFTYPAVLKACARLSAVGQGALDLAMCTHGYLLRNLSGLNVIVGTSLIDLYMKCGFVDRDLFFLPLPFHSSDAFLPDHLGEVVYELPDVGKSAAQGSGFGSIESV</sequence>